<dbReference type="GO" id="GO:0003700">
    <property type="term" value="F:DNA-binding transcription factor activity"/>
    <property type="evidence" value="ECO:0007669"/>
    <property type="project" value="InterPro"/>
</dbReference>
<dbReference type="EMBL" id="QVLS01000017">
    <property type="protein sequence ID" value="RFP76125.1"/>
    <property type="molecule type" value="Genomic_DNA"/>
</dbReference>
<dbReference type="Gene3D" id="3.40.190.10">
    <property type="entry name" value="Periplasmic binding protein-like II"/>
    <property type="match status" value="2"/>
</dbReference>
<keyword evidence="4" id="KW-0804">Transcription</keyword>
<accession>A0A372EE63</accession>
<dbReference type="PANTHER" id="PTHR30537">
    <property type="entry name" value="HTH-TYPE TRANSCRIPTIONAL REGULATOR"/>
    <property type="match status" value="1"/>
</dbReference>
<dbReference type="Proteomes" id="UP000261931">
    <property type="component" value="Unassembled WGS sequence"/>
</dbReference>
<dbReference type="GO" id="GO:0043565">
    <property type="term" value="F:sequence-specific DNA binding"/>
    <property type="evidence" value="ECO:0007669"/>
    <property type="project" value="TreeGrafter"/>
</dbReference>
<dbReference type="PROSITE" id="PS50931">
    <property type="entry name" value="HTH_LYSR"/>
    <property type="match status" value="1"/>
</dbReference>
<evidence type="ECO:0000259" key="5">
    <source>
        <dbReference type="PROSITE" id="PS50931"/>
    </source>
</evidence>
<proteinExistence type="inferred from homology"/>
<dbReference type="RefSeq" id="WP_116960892.1">
    <property type="nucleotide sequence ID" value="NZ_QVLS01000017.1"/>
</dbReference>
<evidence type="ECO:0000313" key="7">
    <source>
        <dbReference type="Proteomes" id="UP000261931"/>
    </source>
</evidence>
<keyword evidence="2" id="KW-0805">Transcription regulation</keyword>
<comment type="similarity">
    <text evidence="1">Belongs to the LysR transcriptional regulatory family.</text>
</comment>
<reference evidence="6 7" key="1">
    <citation type="submission" date="2018-08" db="EMBL/GenBank/DDBJ databases">
        <title>Hydrogenophaga sp. LA-38 isolated from sludge.</title>
        <authorList>
            <person name="Im W.-T."/>
        </authorList>
    </citation>
    <scope>NUCLEOTIDE SEQUENCE [LARGE SCALE GENOMIC DNA]</scope>
    <source>
        <strain evidence="6 7">LA-38</strain>
    </source>
</reference>
<comment type="caution">
    <text evidence="6">The sequence shown here is derived from an EMBL/GenBank/DDBJ whole genome shotgun (WGS) entry which is preliminary data.</text>
</comment>
<dbReference type="InterPro" id="IPR000847">
    <property type="entry name" value="LysR_HTH_N"/>
</dbReference>
<dbReference type="SUPFAM" id="SSF53850">
    <property type="entry name" value="Periplasmic binding protein-like II"/>
    <property type="match status" value="1"/>
</dbReference>
<dbReference type="InterPro" id="IPR036388">
    <property type="entry name" value="WH-like_DNA-bd_sf"/>
</dbReference>
<dbReference type="PANTHER" id="PTHR30537:SF74">
    <property type="entry name" value="HTH-TYPE TRANSCRIPTIONAL REGULATOR TRPI"/>
    <property type="match status" value="1"/>
</dbReference>
<protein>
    <submittedName>
        <fullName evidence="6">LysR family transcriptional regulator</fullName>
    </submittedName>
</protein>
<dbReference type="Pfam" id="PF00126">
    <property type="entry name" value="HTH_1"/>
    <property type="match status" value="1"/>
</dbReference>
<dbReference type="Gene3D" id="1.10.10.10">
    <property type="entry name" value="Winged helix-like DNA-binding domain superfamily/Winged helix DNA-binding domain"/>
    <property type="match status" value="1"/>
</dbReference>
<evidence type="ECO:0000256" key="1">
    <source>
        <dbReference type="ARBA" id="ARBA00009437"/>
    </source>
</evidence>
<keyword evidence="7" id="KW-1185">Reference proteome</keyword>
<sequence length="299" mass="33438">MTAQPLAAGGDARQRLPLTSLRAFEAAARLGSMTAAADELFVTHGAISRHVHLLEDQFGVPLLVRLPRSVAPTPEGAALAGQLTEAFRLMREAVARLAPGPLTLSCSATIMMKWLIPRLSEFKRANPSVEIRLNMSHGEVDFIQDQISLAIRTSMNRPPQDVVIEPLQHEQIGPVCHPEYLARIGISSIASLARARILETATRTYAWKEWVALMNCEDIGLTPHERYEHFYLVIEAAVSQLGVALVPRYLVEKELESGQLVAPFGFIQSPYTLNLWIAPHERLRDDVRQLARWIRERME</sequence>
<evidence type="ECO:0000313" key="6">
    <source>
        <dbReference type="EMBL" id="RFP76125.1"/>
    </source>
</evidence>
<keyword evidence="3" id="KW-0238">DNA-binding</keyword>
<organism evidence="6 7">
    <name type="scientific">Hydrogenophaga borbori</name>
    <dbReference type="NCBI Taxonomy" id="2294117"/>
    <lineage>
        <taxon>Bacteria</taxon>
        <taxon>Pseudomonadati</taxon>
        <taxon>Pseudomonadota</taxon>
        <taxon>Betaproteobacteria</taxon>
        <taxon>Burkholderiales</taxon>
        <taxon>Comamonadaceae</taxon>
        <taxon>Hydrogenophaga</taxon>
    </lineage>
</organism>
<dbReference type="AlphaFoldDB" id="A0A372EE63"/>
<evidence type="ECO:0000256" key="4">
    <source>
        <dbReference type="ARBA" id="ARBA00023163"/>
    </source>
</evidence>
<feature type="domain" description="HTH lysR-type" evidence="5">
    <location>
        <begin position="16"/>
        <end position="73"/>
    </location>
</feature>
<gene>
    <name evidence="6" type="ORF">DY262_20320</name>
</gene>
<dbReference type="Pfam" id="PF03466">
    <property type="entry name" value="LysR_substrate"/>
    <property type="match status" value="1"/>
</dbReference>
<evidence type="ECO:0000256" key="2">
    <source>
        <dbReference type="ARBA" id="ARBA00023015"/>
    </source>
</evidence>
<evidence type="ECO:0000256" key="3">
    <source>
        <dbReference type="ARBA" id="ARBA00023125"/>
    </source>
</evidence>
<dbReference type="GO" id="GO:0006351">
    <property type="term" value="P:DNA-templated transcription"/>
    <property type="evidence" value="ECO:0007669"/>
    <property type="project" value="TreeGrafter"/>
</dbReference>
<dbReference type="SUPFAM" id="SSF46785">
    <property type="entry name" value="Winged helix' DNA-binding domain"/>
    <property type="match status" value="1"/>
</dbReference>
<dbReference type="InterPro" id="IPR058163">
    <property type="entry name" value="LysR-type_TF_proteobact-type"/>
</dbReference>
<dbReference type="InterPro" id="IPR005119">
    <property type="entry name" value="LysR_subst-bd"/>
</dbReference>
<name>A0A372EE63_9BURK</name>
<dbReference type="InterPro" id="IPR036390">
    <property type="entry name" value="WH_DNA-bd_sf"/>
</dbReference>